<dbReference type="InterPro" id="IPR002156">
    <property type="entry name" value="RNaseH_domain"/>
</dbReference>
<keyword evidence="3" id="KW-1185">Reference proteome</keyword>
<dbReference type="GO" id="GO:0004523">
    <property type="term" value="F:RNA-DNA hybrid ribonuclease activity"/>
    <property type="evidence" value="ECO:0007669"/>
    <property type="project" value="InterPro"/>
</dbReference>
<accession>A0A7J8Y6P8</accession>
<comment type="caution">
    <text evidence="2">The sequence shown here is derived from an EMBL/GenBank/DDBJ whole genome shotgun (WGS) entry which is preliminary data.</text>
</comment>
<evidence type="ECO:0000313" key="3">
    <source>
        <dbReference type="Proteomes" id="UP000593577"/>
    </source>
</evidence>
<feature type="domain" description="RNase H type-1" evidence="1">
    <location>
        <begin position="2"/>
        <end position="74"/>
    </location>
</feature>
<proteinExistence type="predicted"/>
<dbReference type="Pfam" id="PF13456">
    <property type="entry name" value="RVT_3"/>
    <property type="match status" value="1"/>
</dbReference>
<evidence type="ECO:0000259" key="1">
    <source>
        <dbReference type="Pfam" id="PF13456"/>
    </source>
</evidence>
<dbReference type="AlphaFoldDB" id="A0A7J8Y6P8"/>
<dbReference type="GO" id="GO:0003676">
    <property type="term" value="F:nucleic acid binding"/>
    <property type="evidence" value="ECO:0007669"/>
    <property type="project" value="InterPro"/>
</dbReference>
<gene>
    <name evidence="2" type="ORF">Goari_004997</name>
</gene>
<sequence length="110" mass="12515">MDGLFIVQKQGYNEVIIRSNNLKNVIYTSESKSGGSKNALIRRIQQVLASEESWSLTYVPRETNRVANALAKMALLSGDSLRIFEVSPIRIKEILQEDNFVDNFLMNHPM</sequence>
<dbReference type="Proteomes" id="UP000593577">
    <property type="component" value="Unassembled WGS sequence"/>
</dbReference>
<organism evidence="2 3">
    <name type="scientific">Gossypium aridum</name>
    <name type="common">American cotton</name>
    <name type="synonym">Erioxylum aridum</name>
    <dbReference type="NCBI Taxonomy" id="34290"/>
    <lineage>
        <taxon>Eukaryota</taxon>
        <taxon>Viridiplantae</taxon>
        <taxon>Streptophyta</taxon>
        <taxon>Embryophyta</taxon>
        <taxon>Tracheophyta</taxon>
        <taxon>Spermatophyta</taxon>
        <taxon>Magnoliopsida</taxon>
        <taxon>eudicotyledons</taxon>
        <taxon>Gunneridae</taxon>
        <taxon>Pentapetalae</taxon>
        <taxon>rosids</taxon>
        <taxon>malvids</taxon>
        <taxon>Malvales</taxon>
        <taxon>Malvaceae</taxon>
        <taxon>Malvoideae</taxon>
        <taxon>Gossypium</taxon>
    </lineage>
</organism>
<reference evidence="2 3" key="1">
    <citation type="journal article" date="2019" name="Genome Biol. Evol.">
        <title>Insights into the evolution of the New World diploid cottons (Gossypium, subgenus Houzingenia) based on genome sequencing.</title>
        <authorList>
            <person name="Grover C.E."/>
            <person name="Arick M.A. 2nd"/>
            <person name="Thrash A."/>
            <person name="Conover J.L."/>
            <person name="Sanders W.S."/>
            <person name="Peterson D.G."/>
            <person name="Frelichowski J.E."/>
            <person name="Scheffler J.A."/>
            <person name="Scheffler B.E."/>
            <person name="Wendel J.F."/>
        </authorList>
    </citation>
    <scope>NUCLEOTIDE SEQUENCE [LARGE SCALE GENOMIC DNA]</scope>
    <source>
        <strain evidence="2">185</strain>
        <tissue evidence="2">Leaf</tissue>
    </source>
</reference>
<name>A0A7J8Y6P8_GOSAI</name>
<dbReference type="EMBL" id="JABFAA010000010">
    <property type="protein sequence ID" value="MBA0694724.1"/>
    <property type="molecule type" value="Genomic_DNA"/>
</dbReference>
<evidence type="ECO:0000313" key="2">
    <source>
        <dbReference type="EMBL" id="MBA0694724.1"/>
    </source>
</evidence>
<protein>
    <recommendedName>
        <fullName evidence="1">RNase H type-1 domain-containing protein</fullName>
    </recommendedName>
</protein>